<gene>
    <name evidence="6" type="ORF">CYMTET_16824</name>
</gene>
<dbReference type="Gene3D" id="6.10.140.2220">
    <property type="match status" value="1"/>
</dbReference>
<dbReference type="PROSITE" id="PS01360">
    <property type="entry name" value="ZF_MYND_1"/>
    <property type="match status" value="1"/>
</dbReference>
<protein>
    <recommendedName>
        <fullName evidence="5">MYND-type domain-containing protein</fullName>
    </recommendedName>
</protein>
<evidence type="ECO:0000313" key="7">
    <source>
        <dbReference type="Proteomes" id="UP001190700"/>
    </source>
</evidence>
<comment type="caution">
    <text evidence="6">The sequence shown here is derived from an EMBL/GenBank/DDBJ whole genome shotgun (WGS) entry which is preliminary data.</text>
</comment>
<dbReference type="Proteomes" id="UP001190700">
    <property type="component" value="Unassembled WGS sequence"/>
</dbReference>
<dbReference type="AlphaFoldDB" id="A0AAE0L7S1"/>
<dbReference type="InterPro" id="IPR002893">
    <property type="entry name" value="Znf_MYND"/>
</dbReference>
<feature type="domain" description="MYND-type" evidence="5">
    <location>
        <begin position="154"/>
        <end position="194"/>
    </location>
</feature>
<keyword evidence="2 4" id="KW-0863">Zinc-finger</keyword>
<organism evidence="6 7">
    <name type="scientific">Cymbomonas tetramitiformis</name>
    <dbReference type="NCBI Taxonomy" id="36881"/>
    <lineage>
        <taxon>Eukaryota</taxon>
        <taxon>Viridiplantae</taxon>
        <taxon>Chlorophyta</taxon>
        <taxon>Pyramimonadophyceae</taxon>
        <taxon>Pyramimonadales</taxon>
        <taxon>Pyramimonadaceae</taxon>
        <taxon>Cymbomonas</taxon>
    </lineage>
</organism>
<evidence type="ECO:0000313" key="6">
    <source>
        <dbReference type="EMBL" id="KAK3275027.1"/>
    </source>
</evidence>
<evidence type="ECO:0000256" key="4">
    <source>
        <dbReference type="PROSITE-ProRule" id="PRU00134"/>
    </source>
</evidence>
<evidence type="ECO:0000256" key="2">
    <source>
        <dbReference type="ARBA" id="ARBA00022771"/>
    </source>
</evidence>
<evidence type="ECO:0000256" key="3">
    <source>
        <dbReference type="ARBA" id="ARBA00022833"/>
    </source>
</evidence>
<dbReference type="SUPFAM" id="SSF144232">
    <property type="entry name" value="HIT/MYND zinc finger-like"/>
    <property type="match status" value="1"/>
</dbReference>
<dbReference type="EMBL" id="LGRX02007428">
    <property type="protein sequence ID" value="KAK3275027.1"/>
    <property type="molecule type" value="Genomic_DNA"/>
</dbReference>
<evidence type="ECO:0000256" key="1">
    <source>
        <dbReference type="ARBA" id="ARBA00022723"/>
    </source>
</evidence>
<sequence length="199" mass="22116">MSSPGFALQRLTRDVFPSPSQGLFQRGCHNIRLLDSRGALSYRESTACILHYIACGFEWWQRKYCLLGSFADSWFGGALPIPPSFHLQSRDLLQAGDLGKAKAFYAEMVVLDNQMEVSKQVNAGVLTRITAPREILCSARRQNGSASATLKPQCSQCGKPDEAGTLLRCSRCKLEYYCNELCQRTSWSTHRSVCAAHTA</sequence>
<keyword evidence="1" id="KW-0479">Metal-binding</keyword>
<name>A0AAE0L7S1_9CHLO</name>
<accession>A0AAE0L7S1</accession>
<dbReference type="PROSITE" id="PS50865">
    <property type="entry name" value="ZF_MYND_2"/>
    <property type="match status" value="1"/>
</dbReference>
<reference evidence="6 7" key="1">
    <citation type="journal article" date="2015" name="Genome Biol. Evol.">
        <title>Comparative Genomics of a Bacterivorous Green Alga Reveals Evolutionary Causalities and Consequences of Phago-Mixotrophic Mode of Nutrition.</title>
        <authorList>
            <person name="Burns J.A."/>
            <person name="Paasch A."/>
            <person name="Narechania A."/>
            <person name="Kim E."/>
        </authorList>
    </citation>
    <scope>NUCLEOTIDE SEQUENCE [LARGE SCALE GENOMIC DNA]</scope>
    <source>
        <strain evidence="6 7">PLY_AMNH</strain>
    </source>
</reference>
<dbReference type="GO" id="GO:0008270">
    <property type="term" value="F:zinc ion binding"/>
    <property type="evidence" value="ECO:0007669"/>
    <property type="project" value="UniProtKB-KW"/>
</dbReference>
<proteinExistence type="predicted"/>
<dbReference type="Pfam" id="PF01753">
    <property type="entry name" value="zf-MYND"/>
    <property type="match status" value="1"/>
</dbReference>
<evidence type="ECO:0000259" key="5">
    <source>
        <dbReference type="PROSITE" id="PS50865"/>
    </source>
</evidence>
<keyword evidence="7" id="KW-1185">Reference proteome</keyword>
<keyword evidence="3" id="KW-0862">Zinc</keyword>